<dbReference type="Proteomes" id="UP000552836">
    <property type="component" value="Unassembled WGS sequence"/>
</dbReference>
<evidence type="ECO:0000259" key="11">
    <source>
        <dbReference type="Pfam" id="PF00999"/>
    </source>
</evidence>
<evidence type="ECO:0000256" key="6">
    <source>
        <dbReference type="ARBA" id="ARBA00022989"/>
    </source>
</evidence>
<feature type="transmembrane region" description="Helical" evidence="10">
    <location>
        <begin position="31"/>
        <end position="51"/>
    </location>
</feature>
<feature type="transmembrane region" description="Helical" evidence="10">
    <location>
        <begin position="114"/>
        <end position="136"/>
    </location>
</feature>
<evidence type="ECO:0000256" key="4">
    <source>
        <dbReference type="ARBA" id="ARBA00022475"/>
    </source>
</evidence>
<proteinExistence type="predicted"/>
<protein>
    <submittedName>
        <fullName evidence="13">NhaP-type Na+/H+ or K+/H+ antiporter</fullName>
    </submittedName>
    <submittedName>
        <fullName evidence="12">Peptidase</fullName>
    </submittedName>
</protein>
<evidence type="ECO:0000256" key="9">
    <source>
        <dbReference type="SAM" id="MobiDB-lite"/>
    </source>
</evidence>
<keyword evidence="4" id="KW-1003">Cell membrane</keyword>
<accession>A0A846LNH5</accession>
<name>A0A846LNH5_9ACTN</name>
<dbReference type="GO" id="GO:0015297">
    <property type="term" value="F:antiporter activity"/>
    <property type="evidence" value="ECO:0007669"/>
    <property type="project" value="UniProtKB-KW"/>
</dbReference>
<reference evidence="12" key="1">
    <citation type="journal article" date="2014" name="Int. J. Syst. Evol. Microbiol.">
        <title>Complete genome of a new Firmicutes species belonging to the dominant human colonic microbiota ('Ruminococcus bicirculans') reveals two chromosomes and a selective capacity to utilize plant glucans.</title>
        <authorList>
            <consortium name="NISC Comparative Sequencing Program"/>
            <person name="Wegmann U."/>
            <person name="Louis P."/>
            <person name="Goesmann A."/>
            <person name="Henrissat B."/>
            <person name="Duncan S.H."/>
            <person name="Flint H.J."/>
        </authorList>
    </citation>
    <scope>NUCLEOTIDE SEQUENCE</scope>
    <source>
        <strain evidence="12">CGMCC 4.5581</strain>
    </source>
</reference>
<evidence type="ECO:0000256" key="2">
    <source>
        <dbReference type="ARBA" id="ARBA00022448"/>
    </source>
</evidence>
<evidence type="ECO:0000256" key="5">
    <source>
        <dbReference type="ARBA" id="ARBA00022692"/>
    </source>
</evidence>
<keyword evidence="5 10" id="KW-0812">Transmembrane</keyword>
<evidence type="ECO:0000256" key="3">
    <source>
        <dbReference type="ARBA" id="ARBA00022449"/>
    </source>
</evidence>
<feature type="transmembrane region" description="Helical" evidence="10">
    <location>
        <begin position="327"/>
        <end position="346"/>
    </location>
</feature>
<organism evidence="13 14">
    <name type="scientific">Modestobacter marinus</name>
    <dbReference type="NCBI Taxonomy" id="477641"/>
    <lineage>
        <taxon>Bacteria</taxon>
        <taxon>Bacillati</taxon>
        <taxon>Actinomycetota</taxon>
        <taxon>Actinomycetes</taxon>
        <taxon>Geodermatophilales</taxon>
        <taxon>Geodermatophilaceae</taxon>
        <taxon>Modestobacter</taxon>
    </lineage>
</organism>
<sequence length="419" mass="42937">MELLATFGVVLALAALLSGLAARTPLSTSLLVLVAGAVLGPGALGVVDIHADNPLVSTLASIALVTVLFTDGQHLSVAEVRSTARLAGRALLLAMPLTALGLAALTVLVTDLGWLPALLIGAVLSPTDPVFAAAIVQRDEIPQRLRRLLNVESGINDGLALPVVLILLAQSGTPQGSTEPLVLIGELVGGVALGIAVPFAIKGLTRLPGFNATAAPALLVLAAGLTLFGVAELTHTNPYLAAFVGGVTFATILPEVRKGFAELGEQLSEAAKLLALLVFGGLLTPALLGSVPIGGWVLAALSLVLVRPAALLASLTTSRLPMNQRVVAAWFGPKGFASVVYGLLVLESGAPEAQEEFAIIAAVVAVSIVVHSSTDVPVARWLRKRTSGQDNVPDDDPDDGPVSRDRATSRAAPTPTDRR</sequence>
<reference evidence="15" key="2">
    <citation type="journal article" date="2019" name="Int. J. Syst. Evol. Microbiol.">
        <title>The Global Catalogue of Microorganisms (GCM) 10K type strain sequencing project: providing services to taxonomists for standard genome sequencing and annotation.</title>
        <authorList>
            <consortium name="The Broad Institute Genomics Platform"/>
            <consortium name="The Broad Institute Genome Sequencing Center for Infectious Disease"/>
            <person name="Wu L."/>
            <person name="Ma J."/>
        </authorList>
    </citation>
    <scope>NUCLEOTIDE SEQUENCE [LARGE SCALE GENOMIC DNA]</scope>
    <source>
        <strain evidence="15">CGMCC 4.5581</strain>
    </source>
</reference>
<evidence type="ECO:0000256" key="10">
    <source>
        <dbReference type="SAM" id="Phobius"/>
    </source>
</evidence>
<feature type="domain" description="Cation/H+ exchanger transmembrane" evidence="11">
    <location>
        <begin position="13"/>
        <end position="380"/>
    </location>
</feature>
<dbReference type="Gene3D" id="1.20.1530.20">
    <property type="match status" value="1"/>
</dbReference>
<comment type="subcellular location">
    <subcellularLocation>
        <location evidence="1">Cell membrane</location>
        <topology evidence="1">Multi-pass membrane protein</topology>
    </subcellularLocation>
</comment>
<keyword evidence="6 10" id="KW-1133">Transmembrane helix</keyword>
<evidence type="ECO:0000256" key="7">
    <source>
        <dbReference type="ARBA" id="ARBA00023065"/>
    </source>
</evidence>
<dbReference type="Pfam" id="PF00999">
    <property type="entry name" value="Na_H_Exchanger"/>
    <property type="match status" value="1"/>
</dbReference>
<keyword evidence="8 10" id="KW-0472">Membrane</keyword>
<feature type="transmembrane region" description="Helical" evidence="10">
    <location>
        <begin position="148"/>
        <end position="169"/>
    </location>
</feature>
<dbReference type="GO" id="GO:1902600">
    <property type="term" value="P:proton transmembrane transport"/>
    <property type="evidence" value="ECO:0007669"/>
    <property type="project" value="InterPro"/>
</dbReference>
<keyword evidence="7" id="KW-0406">Ion transport</keyword>
<dbReference type="Proteomes" id="UP000648663">
    <property type="component" value="Unassembled WGS sequence"/>
</dbReference>
<evidence type="ECO:0000313" key="12">
    <source>
        <dbReference type="EMBL" id="GGL77447.1"/>
    </source>
</evidence>
<evidence type="ECO:0000256" key="8">
    <source>
        <dbReference type="ARBA" id="ARBA00023136"/>
    </source>
</evidence>
<dbReference type="EMBL" id="BMMI01000007">
    <property type="protein sequence ID" value="GGL77447.1"/>
    <property type="molecule type" value="Genomic_DNA"/>
</dbReference>
<dbReference type="PANTHER" id="PTHR32507">
    <property type="entry name" value="NA(+)/H(+) ANTIPORTER 1"/>
    <property type="match status" value="1"/>
</dbReference>
<reference evidence="13 14" key="3">
    <citation type="submission" date="2020-02" db="EMBL/GenBank/DDBJ databases">
        <title>Sequencing the genomes of 1000 actinobacteria strains.</title>
        <authorList>
            <person name="Klenk H.-P."/>
        </authorList>
    </citation>
    <scope>NUCLEOTIDE SEQUENCE [LARGE SCALE GENOMIC DNA]</scope>
    <source>
        <strain evidence="13 14">DSM 45201</strain>
    </source>
</reference>
<feature type="region of interest" description="Disordered" evidence="9">
    <location>
        <begin position="384"/>
        <end position="419"/>
    </location>
</feature>
<feature type="transmembrane region" description="Helical" evidence="10">
    <location>
        <begin position="213"/>
        <end position="231"/>
    </location>
</feature>
<evidence type="ECO:0000256" key="1">
    <source>
        <dbReference type="ARBA" id="ARBA00004651"/>
    </source>
</evidence>
<comment type="caution">
    <text evidence="13">The sequence shown here is derived from an EMBL/GenBank/DDBJ whole genome shotgun (WGS) entry which is preliminary data.</text>
</comment>
<feature type="transmembrane region" description="Helical" evidence="10">
    <location>
        <begin position="181"/>
        <end position="201"/>
    </location>
</feature>
<dbReference type="InterPro" id="IPR038770">
    <property type="entry name" value="Na+/solute_symporter_sf"/>
</dbReference>
<dbReference type="AlphaFoldDB" id="A0A846LNH5"/>
<gene>
    <name evidence="13" type="ORF">FB380_003604</name>
    <name evidence="12" type="ORF">GCM10011589_36830</name>
</gene>
<dbReference type="RefSeq" id="WP_166756695.1">
    <property type="nucleotide sequence ID" value="NZ_BAABJU010000003.1"/>
</dbReference>
<keyword evidence="3" id="KW-0050">Antiport</keyword>
<dbReference type="PANTHER" id="PTHR32507:SF8">
    <property type="entry name" value="CNH1P"/>
    <property type="match status" value="1"/>
</dbReference>
<feature type="transmembrane region" description="Helical" evidence="10">
    <location>
        <begin position="358"/>
        <end position="378"/>
    </location>
</feature>
<reference evidence="12" key="4">
    <citation type="submission" date="2024-05" db="EMBL/GenBank/DDBJ databases">
        <authorList>
            <person name="Sun Q."/>
            <person name="Zhou Y."/>
        </authorList>
    </citation>
    <scope>NUCLEOTIDE SEQUENCE</scope>
    <source>
        <strain evidence="12">CGMCC 4.5581</strain>
    </source>
</reference>
<dbReference type="GO" id="GO:0005886">
    <property type="term" value="C:plasma membrane"/>
    <property type="evidence" value="ECO:0007669"/>
    <property type="project" value="UniProtKB-SubCell"/>
</dbReference>
<evidence type="ECO:0000313" key="14">
    <source>
        <dbReference type="Proteomes" id="UP000552836"/>
    </source>
</evidence>
<keyword evidence="2" id="KW-0813">Transport</keyword>
<dbReference type="InterPro" id="IPR006153">
    <property type="entry name" value="Cation/H_exchanger_TM"/>
</dbReference>
<keyword evidence="15" id="KW-1185">Reference proteome</keyword>
<evidence type="ECO:0000313" key="13">
    <source>
        <dbReference type="EMBL" id="NIH69116.1"/>
    </source>
</evidence>
<feature type="transmembrane region" description="Helical" evidence="10">
    <location>
        <begin position="90"/>
        <end position="108"/>
    </location>
</feature>
<dbReference type="EMBL" id="JAAMPA010000002">
    <property type="protein sequence ID" value="NIH69116.1"/>
    <property type="molecule type" value="Genomic_DNA"/>
</dbReference>
<evidence type="ECO:0000313" key="15">
    <source>
        <dbReference type="Proteomes" id="UP000648663"/>
    </source>
</evidence>